<dbReference type="PANTHER" id="PTHR43581">
    <property type="entry name" value="ATP/GTP PHOSPHATASE"/>
    <property type="match status" value="1"/>
</dbReference>
<dbReference type="GO" id="GO:0005524">
    <property type="term" value="F:ATP binding"/>
    <property type="evidence" value="ECO:0007669"/>
    <property type="project" value="InterPro"/>
</dbReference>
<evidence type="ECO:0000313" key="6">
    <source>
        <dbReference type="RefSeq" id="XP_022324943.1"/>
    </source>
</evidence>
<evidence type="ECO:0000256" key="2">
    <source>
        <dbReference type="SAM" id="Phobius"/>
    </source>
</evidence>
<dbReference type="RefSeq" id="XP_022324945.1">
    <property type="nucleotide sequence ID" value="XM_022469237.1"/>
</dbReference>
<reference evidence="6 7" key="1">
    <citation type="submission" date="2025-04" db="UniProtKB">
        <authorList>
            <consortium name="RefSeq"/>
        </authorList>
    </citation>
    <scope>IDENTIFICATION</scope>
    <source>
        <tissue evidence="6 7">Whole sample</tissue>
    </source>
</reference>
<keyword evidence="2" id="KW-0472">Membrane</keyword>
<feature type="transmembrane region" description="Helical" evidence="2">
    <location>
        <begin position="672"/>
        <end position="692"/>
    </location>
</feature>
<feature type="domain" description="ATPase AAA-type core" evidence="3">
    <location>
        <begin position="61"/>
        <end position="374"/>
    </location>
</feature>
<dbReference type="GO" id="GO:0016887">
    <property type="term" value="F:ATP hydrolysis activity"/>
    <property type="evidence" value="ECO:0007669"/>
    <property type="project" value="InterPro"/>
</dbReference>
<feature type="coiled-coil region" evidence="1">
    <location>
        <begin position="168"/>
        <end position="195"/>
    </location>
</feature>
<dbReference type="KEGG" id="cvn:111125436"/>
<keyword evidence="2" id="KW-1133">Transmembrane helix</keyword>
<evidence type="ECO:0000256" key="1">
    <source>
        <dbReference type="SAM" id="Coils"/>
    </source>
</evidence>
<accession>A0A8B8DBK5</accession>
<dbReference type="AlphaFoldDB" id="A0A8B8DBK5"/>
<gene>
    <name evidence="6 7 8" type="primary">LOC111125436</name>
</gene>
<evidence type="ECO:0000313" key="8">
    <source>
        <dbReference type="RefSeq" id="XP_022324945.1"/>
    </source>
</evidence>
<keyword evidence="5" id="KW-1185">Reference proteome</keyword>
<feature type="domain" description="OLD protein-like TOPRIM" evidence="4">
    <location>
        <begin position="420"/>
        <end position="506"/>
    </location>
</feature>
<dbReference type="OrthoDB" id="6160474at2759"/>
<dbReference type="Proteomes" id="UP000694844">
    <property type="component" value="Chromosome 3"/>
</dbReference>
<dbReference type="Gene3D" id="3.40.50.300">
    <property type="entry name" value="P-loop containing nucleotide triphosphate hydrolases"/>
    <property type="match status" value="1"/>
</dbReference>
<dbReference type="Pfam" id="PF13304">
    <property type="entry name" value="AAA_21"/>
    <property type="match status" value="1"/>
</dbReference>
<organism evidence="5 7">
    <name type="scientific">Crassostrea virginica</name>
    <name type="common">Eastern oyster</name>
    <dbReference type="NCBI Taxonomy" id="6565"/>
    <lineage>
        <taxon>Eukaryota</taxon>
        <taxon>Metazoa</taxon>
        <taxon>Spiralia</taxon>
        <taxon>Lophotrochozoa</taxon>
        <taxon>Mollusca</taxon>
        <taxon>Bivalvia</taxon>
        <taxon>Autobranchia</taxon>
        <taxon>Pteriomorphia</taxon>
        <taxon>Ostreida</taxon>
        <taxon>Ostreoidea</taxon>
        <taxon>Ostreidae</taxon>
        <taxon>Crassostrea</taxon>
    </lineage>
</organism>
<keyword evidence="2" id="KW-0812">Transmembrane</keyword>
<name>A0A8B8DBK5_CRAVI</name>
<proteinExistence type="predicted"/>
<dbReference type="InterPro" id="IPR051396">
    <property type="entry name" value="Bact_Antivir_Def_Nuclease"/>
</dbReference>
<dbReference type="PANTHER" id="PTHR43581:SF2">
    <property type="entry name" value="EXCINUCLEASE ATPASE SUBUNIT"/>
    <property type="match status" value="1"/>
</dbReference>
<evidence type="ECO:0000313" key="7">
    <source>
        <dbReference type="RefSeq" id="XP_022324944.1"/>
    </source>
</evidence>
<dbReference type="GeneID" id="111125436"/>
<dbReference type="InterPro" id="IPR034139">
    <property type="entry name" value="TOPRIM_OLD"/>
</dbReference>
<dbReference type="InterPro" id="IPR027417">
    <property type="entry name" value="P-loop_NTPase"/>
</dbReference>
<evidence type="ECO:0000313" key="5">
    <source>
        <dbReference type="Proteomes" id="UP000694844"/>
    </source>
</evidence>
<protein>
    <submittedName>
        <fullName evidence="6 7">Uncharacterized protein LOC111125436</fullName>
    </submittedName>
</protein>
<dbReference type="RefSeq" id="XP_022324943.1">
    <property type="nucleotide sequence ID" value="XM_022469235.1"/>
</dbReference>
<dbReference type="RefSeq" id="XP_022324944.1">
    <property type="nucleotide sequence ID" value="XM_022469236.1"/>
</dbReference>
<sequence>MLKGIVFKNLVHFEDKISIDFVKSPTKKARSRKKGDFNRKNSDLHQAEKAGVNLNPPENGLNLFVGANFCGKSTVIELIRRCMTEEINLSQTRSFSLESNAYAFCEFELDSYQVLTGFIKETENSKICQIYKIFLYRHINKTDIFLRWKKPGCRVITQSDPIFQAEPQEDLLSLLKEAEKSIESIIEKIKVSEKSTLLYHKMLNLLNRNTPEEPNWKNIEEKYAATFPLRGIGMVQWSRSRKIKDKSNYRKACERAEVLKELLFCKSSTEDDKGKQYFDYITYPEQFEFVKDGEEIVVKHNNSSSFPLLKTSEGIIEAKITSLLLGQNDIQTLCLEDPDRGMHPQMIERLKTVLYCEGLTKTIIVVTHSPYFVDTITINKTHVFFRTKGEQGRYCCKVRQVTKCKDISCVASIETLRTLLFATKVLLVEGPTDREVIQAIFTHIQKNTWKDEIARNANVFETLQACSQVDYTTYQIIPINSCNNAKKYRSFCKFINMPCLCLLDLDKYVGVKDGKLEIGPEVPNNFRKKITQNYTEYKKLFVNNEFEEFSDYLKSNKKTFIWNGELEDAILSDPILESTITKSLNLDFTQNKSKTRILKDKLLEELSSQERTEFASCVIVVPEIKKFIDFLEEEELEMKGRFMHSPSSENLPISSFCFTQIFEVIWSVCHQILISVIKIFFMCIFLWLLLLIA</sequence>
<dbReference type="Pfam" id="PF20469">
    <property type="entry name" value="OLD-like_TOPRIM"/>
    <property type="match status" value="1"/>
</dbReference>
<dbReference type="SUPFAM" id="SSF52540">
    <property type="entry name" value="P-loop containing nucleoside triphosphate hydrolases"/>
    <property type="match status" value="1"/>
</dbReference>
<dbReference type="InterPro" id="IPR003959">
    <property type="entry name" value="ATPase_AAA_core"/>
</dbReference>
<evidence type="ECO:0000259" key="3">
    <source>
        <dbReference type="Pfam" id="PF13304"/>
    </source>
</evidence>
<evidence type="ECO:0000259" key="4">
    <source>
        <dbReference type="Pfam" id="PF20469"/>
    </source>
</evidence>
<keyword evidence="1" id="KW-0175">Coiled coil</keyword>